<accession>A0A1Y1ZKT3</accession>
<evidence type="ECO:0000313" key="2">
    <source>
        <dbReference type="EMBL" id="ORY10435.1"/>
    </source>
</evidence>
<keyword evidence="1" id="KW-0812">Transmembrane</keyword>
<proteinExistence type="predicted"/>
<protein>
    <submittedName>
        <fullName evidence="2">Uncharacterized protein</fullName>
    </submittedName>
</protein>
<organism evidence="2 3">
    <name type="scientific">Clohesyomyces aquaticus</name>
    <dbReference type="NCBI Taxonomy" id="1231657"/>
    <lineage>
        <taxon>Eukaryota</taxon>
        <taxon>Fungi</taxon>
        <taxon>Dikarya</taxon>
        <taxon>Ascomycota</taxon>
        <taxon>Pezizomycotina</taxon>
        <taxon>Dothideomycetes</taxon>
        <taxon>Pleosporomycetidae</taxon>
        <taxon>Pleosporales</taxon>
        <taxon>Lindgomycetaceae</taxon>
        <taxon>Clohesyomyces</taxon>
    </lineage>
</organism>
<reference evidence="2 3" key="1">
    <citation type="submission" date="2016-07" db="EMBL/GenBank/DDBJ databases">
        <title>Pervasive Adenine N6-methylation of Active Genes in Fungi.</title>
        <authorList>
            <consortium name="DOE Joint Genome Institute"/>
            <person name="Mondo S.J."/>
            <person name="Dannebaum R.O."/>
            <person name="Kuo R.C."/>
            <person name="Labutti K."/>
            <person name="Haridas S."/>
            <person name="Kuo A."/>
            <person name="Salamov A."/>
            <person name="Ahrendt S.R."/>
            <person name="Lipzen A."/>
            <person name="Sullivan W."/>
            <person name="Andreopoulos W.B."/>
            <person name="Clum A."/>
            <person name="Lindquist E."/>
            <person name="Daum C."/>
            <person name="Ramamoorthy G.K."/>
            <person name="Gryganskyi A."/>
            <person name="Culley D."/>
            <person name="Magnuson J.K."/>
            <person name="James T.Y."/>
            <person name="O'Malley M.A."/>
            <person name="Stajich J.E."/>
            <person name="Spatafora J.W."/>
            <person name="Visel A."/>
            <person name="Grigoriev I.V."/>
        </authorList>
    </citation>
    <scope>NUCLEOTIDE SEQUENCE [LARGE SCALE GENOMIC DNA]</scope>
    <source>
        <strain evidence="2 3">CBS 115471</strain>
    </source>
</reference>
<dbReference type="AlphaFoldDB" id="A0A1Y1ZKT3"/>
<comment type="caution">
    <text evidence="2">The sequence shown here is derived from an EMBL/GenBank/DDBJ whole genome shotgun (WGS) entry which is preliminary data.</text>
</comment>
<feature type="transmembrane region" description="Helical" evidence="1">
    <location>
        <begin position="89"/>
        <end position="114"/>
    </location>
</feature>
<evidence type="ECO:0000313" key="3">
    <source>
        <dbReference type="Proteomes" id="UP000193144"/>
    </source>
</evidence>
<dbReference type="Proteomes" id="UP000193144">
    <property type="component" value="Unassembled WGS sequence"/>
</dbReference>
<dbReference type="STRING" id="1231657.A0A1Y1ZKT3"/>
<keyword evidence="1" id="KW-0472">Membrane</keyword>
<dbReference type="OrthoDB" id="5421757at2759"/>
<feature type="transmembrane region" description="Helical" evidence="1">
    <location>
        <begin position="45"/>
        <end position="69"/>
    </location>
</feature>
<name>A0A1Y1ZKT3_9PLEO</name>
<keyword evidence="1" id="KW-1133">Transmembrane helix</keyword>
<sequence length="336" mass="38684">MPEPFTPAPTELLPLLSTFSKDAVYIIHIDTHPAWFKRRIFFVPVGLNVAIAAFLIFRAYMQIPFYWALLMSFLGNPNDTTIYYADTKWFALFKVVGWRGMIFLADWMLFGVVGRWPWTFFFERPGNPVSWRWSVGFRDEEVYIRGGRGWTAKDLLGDAEGSTGKAGGESPFFKTKILPAVDSKRLREKTGYLLMDSSWDHEFSHMVTATRMLDNEKIPKQMLRKTVCVWVGAEESGQWAVWNCWKLDQKLVEGSETEARQQIVKFKDRLTTMGKENLFFKWVELVQYESNAPGGFTQERQIATAEKTKRLFEDQGVDFDAFVKEIGGMPGIGKTV</sequence>
<keyword evidence="3" id="KW-1185">Reference proteome</keyword>
<dbReference type="EMBL" id="MCFA01000073">
    <property type="protein sequence ID" value="ORY10435.1"/>
    <property type="molecule type" value="Genomic_DNA"/>
</dbReference>
<evidence type="ECO:0000256" key="1">
    <source>
        <dbReference type="SAM" id="Phobius"/>
    </source>
</evidence>
<gene>
    <name evidence="2" type="ORF">BCR34DRAFT_625301</name>
</gene>